<evidence type="ECO:0000256" key="8">
    <source>
        <dbReference type="RuleBase" id="RU367053"/>
    </source>
</evidence>
<name>A0A9N9G5U1_9GLOM</name>
<accession>A0A9N9G5U1</accession>
<gene>
    <name evidence="11" type="ORF">PBRASI_LOCUS6534</name>
</gene>
<evidence type="ECO:0000313" key="12">
    <source>
        <dbReference type="Proteomes" id="UP000789739"/>
    </source>
</evidence>
<evidence type="ECO:0000256" key="2">
    <source>
        <dbReference type="ARBA" id="ARBA00004123"/>
    </source>
</evidence>
<dbReference type="GO" id="GO:0006370">
    <property type="term" value="P:7-methylguanosine mRNA capping"/>
    <property type="evidence" value="ECO:0007669"/>
    <property type="project" value="UniProtKB-UniRule"/>
</dbReference>
<evidence type="ECO:0000256" key="9">
    <source>
        <dbReference type="SAM" id="MobiDB-lite"/>
    </source>
</evidence>
<keyword evidence="5 8" id="KW-0378">Hydrolase</keyword>
<evidence type="ECO:0000256" key="1">
    <source>
        <dbReference type="ARBA" id="ARBA00001946"/>
    </source>
</evidence>
<feature type="domain" description="mRNA triphosphatase Cet1-like" evidence="10">
    <location>
        <begin position="44"/>
        <end position="257"/>
    </location>
</feature>
<dbReference type="PANTHER" id="PTHR28118:SF1">
    <property type="entry name" value="POLYNUCLEOTIDE 5'-TRIPHOSPHATASE CTL1-RELATED"/>
    <property type="match status" value="1"/>
</dbReference>
<dbReference type="CDD" id="cd07470">
    <property type="entry name" value="CYTH-like_mRNA_RTPase"/>
    <property type="match status" value="1"/>
</dbReference>
<proteinExistence type="inferred from homology"/>
<evidence type="ECO:0000256" key="6">
    <source>
        <dbReference type="ARBA" id="ARBA00023242"/>
    </source>
</evidence>
<organism evidence="11 12">
    <name type="scientific">Paraglomus brasilianum</name>
    <dbReference type="NCBI Taxonomy" id="144538"/>
    <lineage>
        <taxon>Eukaryota</taxon>
        <taxon>Fungi</taxon>
        <taxon>Fungi incertae sedis</taxon>
        <taxon>Mucoromycota</taxon>
        <taxon>Glomeromycotina</taxon>
        <taxon>Glomeromycetes</taxon>
        <taxon>Paraglomerales</taxon>
        <taxon>Paraglomeraceae</taxon>
        <taxon>Paraglomus</taxon>
    </lineage>
</organism>
<dbReference type="Proteomes" id="UP000789739">
    <property type="component" value="Unassembled WGS sequence"/>
</dbReference>
<comment type="caution">
    <text evidence="11">The sequence shown here is derived from an EMBL/GenBank/DDBJ whole genome shotgun (WGS) entry which is preliminary data.</text>
</comment>
<evidence type="ECO:0000256" key="3">
    <source>
        <dbReference type="ARBA" id="ARBA00006345"/>
    </source>
</evidence>
<evidence type="ECO:0000313" key="11">
    <source>
        <dbReference type="EMBL" id="CAG8579367.1"/>
    </source>
</evidence>
<comment type="catalytic activity">
    <reaction evidence="7">
        <text>a 5'-end triphospho-ribonucleoside in mRNA + H2O = a 5'-end diphospho-ribonucleoside in mRNA + phosphate + H(+)</text>
        <dbReference type="Rhea" id="RHEA:67004"/>
        <dbReference type="Rhea" id="RHEA-COMP:17164"/>
        <dbReference type="Rhea" id="RHEA-COMP:17165"/>
        <dbReference type="ChEBI" id="CHEBI:15377"/>
        <dbReference type="ChEBI" id="CHEBI:15378"/>
        <dbReference type="ChEBI" id="CHEBI:43474"/>
        <dbReference type="ChEBI" id="CHEBI:167616"/>
        <dbReference type="ChEBI" id="CHEBI:167618"/>
        <dbReference type="EC" id="3.6.1.74"/>
    </reaction>
    <physiologicalReaction direction="left-to-right" evidence="7">
        <dbReference type="Rhea" id="RHEA:67005"/>
    </physiologicalReaction>
</comment>
<dbReference type="InterPro" id="IPR040343">
    <property type="entry name" value="Cet1/Ctl1"/>
</dbReference>
<dbReference type="SUPFAM" id="SSF55154">
    <property type="entry name" value="CYTH-like phosphatases"/>
    <property type="match status" value="1"/>
</dbReference>
<dbReference type="GO" id="GO:0004651">
    <property type="term" value="F:polynucleotide 5'-phosphatase activity"/>
    <property type="evidence" value="ECO:0007669"/>
    <property type="project" value="UniProtKB-UniRule"/>
</dbReference>
<evidence type="ECO:0000256" key="7">
    <source>
        <dbReference type="ARBA" id="ARBA00047740"/>
    </source>
</evidence>
<reference evidence="11" key="1">
    <citation type="submission" date="2021-06" db="EMBL/GenBank/DDBJ databases">
        <authorList>
            <person name="Kallberg Y."/>
            <person name="Tangrot J."/>
            <person name="Rosling A."/>
        </authorList>
    </citation>
    <scope>NUCLEOTIDE SEQUENCE</scope>
    <source>
        <strain evidence="11">BR232B</strain>
    </source>
</reference>
<dbReference type="GO" id="GO:0031533">
    <property type="term" value="C:mRNA capping enzyme complex"/>
    <property type="evidence" value="ECO:0007669"/>
    <property type="project" value="UniProtKB-UniRule"/>
</dbReference>
<comment type="subcellular location">
    <subcellularLocation>
        <location evidence="2 8">Nucleus</location>
    </subcellularLocation>
</comment>
<keyword evidence="12" id="KW-1185">Reference proteome</keyword>
<keyword evidence="4 8" id="KW-0507">mRNA processing</keyword>
<dbReference type="EMBL" id="CAJVPI010000877">
    <property type="protein sequence ID" value="CAG8579367.1"/>
    <property type="molecule type" value="Genomic_DNA"/>
</dbReference>
<evidence type="ECO:0000259" key="10">
    <source>
        <dbReference type="Pfam" id="PF02940"/>
    </source>
</evidence>
<comment type="similarity">
    <text evidence="3 8">Belongs to the fungal TPase family.</text>
</comment>
<dbReference type="PANTHER" id="PTHR28118">
    <property type="entry name" value="POLYNUCLEOTIDE 5'-TRIPHOSPHATASE-RELATED"/>
    <property type="match status" value="1"/>
</dbReference>
<feature type="region of interest" description="Disordered" evidence="9">
    <location>
        <begin position="1"/>
        <end position="24"/>
    </location>
</feature>
<dbReference type="GO" id="GO:0140818">
    <property type="term" value="F:mRNA 5'-triphosphate monophosphatase activity"/>
    <property type="evidence" value="ECO:0007669"/>
    <property type="project" value="UniProtKB-EC"/>
</dbReference>
<dbReference type="EC" id="3.6.1.74" evidence="8"/>
<comment type="subunit">
    <text evidence="8">Heterodimer. The mRNA-capping enzyme is composed of two separate chains alpha and beta, respectively a mRNA guanylyltransferase and an mRNA 5'-triphosphate monophosphatase.</text>
</comment>
<sequence>MSRKRLRTDDTDQTNQTPPEVVNDSMPLLPRRLELSIFGGRPVNDLVKVVSDFLYKYINEPNIEIEAKLGVLVDKNTKNRLFLPIACEAVIDPNDSLNSRLTFSSDMTLEQHKSFNEILNKRFSETNARNYQGARMTYIHTKDTDRFYNIERGGRVRVTTREGQVIENGVVEKSRLANLNIFSPRTRLDYRITVNIETPRELPTGRHHYERIKDRMSYTHQIFKFDLTQVKIPETTNMSGRDQRSNKELTHELEIEFLDPQVLLTERQNFEKKRPDRFIEIVEVFVNNIQQLVQYAG</sequence>
<protein>
    <recommendedName>
        <fullName evidence="8">mRNA-capping enzyme subunit beta</fullName>
        <ecNumber evidence="8">3.6.1.74</ecNumber>
    </recommendedName>
    <alternativeName>
        <fullName evidence="8">mRNA 5'-phosphatase</fullName>
    </alternativeName>
    <alternativeName>
        <fullName evidence="8">mRNA 5'-triphosphate monophosphatase</fullName>
    </alternativeName>
</protein>
<dbReference type="InterPro" id="IPR033469">
    <property type="entry name" value="CYTH-like_dom_sf"/>
</dbReference>
<dbReference type="Pfam" id="PF02940">
    <property type="entry name" value="mRNA_triPase"/>
    <property type="match status" value="1"/>
</dbReference>
<dbReference type="InterPro" id="IPR004206">
    <property type="entry name" value="mRNA_triPase_Cet1"/>
</dbReference>
<keyword evidence="8" id="KW-0506">mRNA capping</keyword>
<dbReference type="InterPro" id="IPR037009">
    <property type="entry name" value="mRNA_triPase_Cet1_sf"/>
</dbReference>
<dbReference type="Gene3D" id="3.20.100.10">
    <property type="entry name" value="mRNA triphosphatase Cet1-like"/>
    <property type="match status" value="1"/>
</dbReference>
<comment type="cofactor">
    <cofactor evidence="1 8">
        <name>Mg(2+)</name>
        <dbReference type="ChEBI" id="CHEBI:18420"/>
    </cofactor>
</comment>
<comment type="function">
    <text evidence="8">First step of mRNA capping. Converts the 5'-triphosphate end of a nascent mRNA chain into a diphosphate end.</text>
</comment>
<dbReference type="AlphaFoldDB" id="A0A9N9G5U1"/>
<keyword evidence="6 8" id="KW-0539">Nucleus</keyword>
<dbReference type="OrthoDB" id="272147at2759"/>
<evidence type="ECO:0000256" key="5">
    <source>
        <dbReference type="ARBA" id="ARBA00022801"/>
    </source>
</evidence>
<evidence type="ECO:0000256" key="4">
    <source>
        <dbReference type="ARBA" id="ARBA00022664"/>
    </source>
</evidence>